<evidence type="ECO:0000256" key="1">
    <source>
        <dbReference type="ARBA" id="ARBA00004239"/>
    </source>
</evidence>
<keyword evidence="7" id="KW-0865">Zymogen</keyword>
<dbReference type="SUPFAM" id="SSF54897">
    <property type="entry name" value="Protease propeptides/inhibitors"/>
    <property type="match status" value="1"/>
</dbReference>
<protein>
    <submittedName>
        <fullName evidence="11">Protease S8 tripeptidyl peptidase I</fullName>
    </submittedName>
</protein>
<dbReference type="SMART" id="SM00944">
    <property type="entry name" value="Pro-kuma_activ"/>
    <property type="match status" value="1"/>
</dbReference>
<keyword evidence="9" id="KW-0732">Signal</keyword>
<feature type="binding site" evidence="8">
    <location>
        <position position="627"/>
    </location>
    <ligand>
        <name>Ca(2+)</name>
        <dbReference type="ChEBI" id="CHEBI:29108"/>
    </ligand>
</feature>
<gene>
    <name evidence="11" type="ORF">EV356DRAFT_514942</name>
</gene>
<dbReference type="CDD" id="cd04056">
    <property type="entry name" value="Peptidases_S53"/>
    <property type="match status" value="1"/>
</dbReference>
<dbReference type="InterPro" id="IPR050819">
    <property type="entry name" value="Tripeptidyl-peptidase_I"/>
</dbReference>
<dbReference type="PANTHER" id="PTHR14218">
    <property type="entry name" value="PROTEASE S8 TRIPEPTIDYL PEPTIDASE I CLN2"/>
    <property type="match status" value="1"/>
</dbReference>
<evidence type="ECO:0000256" key="4">
    <source>
        <dbReference type="ARBA" id="ARBA00022801"/>
    </source>
</evidence>
<feature type="binding site" evidence="8">
    <location>
        <position position="625"/>
    </location>
    <ligand>
        <name>Ca(2+)</name>
        <dbReference type="ChEBI" id="CHEBI:29108"/>
    </ligand>
</feature>
<sequence length="648" mass="68073">MHSVVQFCALLLFATSSFAASIPNSHVLHEKRGFEHPHWIKRSRVPSHKTMPISIGLTQSNLDKGQDYLMDVSDPESINYGKHWTAQQITDAFAPSEETINAVKDWVVSSGISSSKLSLSGSKGWISMDITAGQAERLFHTNYHVYEHVATGQKTTACEQYHVPRSIQNHVDYVTPGVALASPARAQAKVAADTSSMSLADQFAFLGLGNRTLASVVNDLSVCDRLTTPACVKALYQIPNGTSAAPGNALGVFESNIGPMGSYNQNDLNQFFQTFMPNIPQGTAPTLQSINGGTAPSPPNMTSLEADLDFQVAYPIVFPQTTQVFQVNPGQFSPFNQFLDAIDASYCNSTAFGITGNTPQIDGPLANCGNVKPTNVFSVSFSSEEFSLPSTYQQRQCNEFMKLGLSGKTVVFASGDTGTGTPSRSPAEGCLTPQGVPGPGGNIFNVGSPVACPFVTTVGATQVNSGNSVNVPESAAVDPINAFSSGGGFSNVFATPQYQAKAVSNFIANGAKGLKSYSGNQALGANGGVFNASGRGYPDVSAAGKHFATFLQGQFAGTVDGTSAATPIFASVINRINDQRIAAGKSPVGFVNPALYANPGVLNDVTTGNNLGCANNTVGFTASTGWDPVTGLGTPNFPKMMNLFMGLP</sequence>
<dbReference type="PANTHER" id="PTHR14218:SF19">
    <property type="entry name" value="SERINE PROTEASE AORO, PUTATIVE (AFU_ORTHOLOGUE AFUA_6G10250)-RELATED"/>
    <property type="match status" value="1"/>
</dbReference>
<accession>A0A6A6HBD5</accession>
<dbReference type="OrthoDB" id="409122at2759"/>
<evidence type="ECO:0000313" key="12">
    <source>
        <dbReference type="Proteomes" id="UP000800092"/>
    </source>
</evidence>
<evidence type="ECO:0000256" key="3">
    <source>
        <dbReference type="ARBA" id="ARBA00022723"/>
    </source>
</evidence>
<keyword evidence="2 8" id="KW-0645">Protease</keyword>
<dbReference type="GO" id="GO:0008240">
    <property type="term" value="F:tripeptidyl-peptidase activity"/>
    <property type="evidence" value="ECO:0007669"/>
    <property type="project" value="TreeGrafter"/>
</dbReference>
<dbReference type="InterPro" id="IPR015366">
    <property type="entry name" value="S53_propep"/>
</dbReference>
<feature type="chain" id="PRO_5025663485" evidence="9">
    <location>
        <begin position="20"/>
        <end position="648"/>
    </location>
</feature>
<feature type="binding site" evidence="8">
    <location>
        <position position="605"/>
    </location>
    <ligand>
        <name>Ca(2+)</name>
        <dbReference type="ChEBI" id="CHEBI:29108"/>
    </ligand>
</feature>
<evidence type="ECO:0000256" key="7">
    <source>
        <dbReference type="ARBA" id="ARBA00023145"/>
    </source>
</evidence>
<feature type="domain" description="Peptidase S53" evidence="10">
    <location>
        <begin position="226"/>
        <end position="647"/>
    </location>
</feature>
<dbReference type="InterPro" id="IPR036852">
    <property type="entry name" value="Peptidase_S8/S53_dom_sf"/>
</dbReference>
<feature type="active site" description="Charge relay system" evidence="8">
    <location>
        <position position="305"/>
    </location>
</feature>
<dbReference type="AlphaFoldDB" id="A0A6A6HBD5"/>
<reference evidence="11" key="1">
    <citation type="journal article" date="2020" name="Stud. Mycol.">
        <title>101 Dothideomycetes genomes: a test case for predicting lifestyles and emergence of pathogens.</title>
        <authorList>
            <person name="Haridas S."/>
            <person name="Albert R."/>
            <person name="Binder M."/>
            <person name="Bloem J."/>
            <person name="Labutti K."/>
            <person name="Salamov A."/>
            <person name="Andreopoulos B."/>
            <person name="Baker S."/>
            <person name="Barry K."/>
            <person name="Bills G."/>
            <person name="Bluhm B."/>
            <person name="Cannon C."/>
            <person name="Castanera R."/>
            <person name="Culley D."/>
            <person name="Daum C."/>
            <person name="Ezra D."/>
            <person name="Gonzalez J."/>
            <person name="Henrissat B."/>
            <person name="Kuo A."/>
            <person name="Liang C."/>
            <person name="Lipzen A."/>
            <person name="Lutzoni F."/>
            <person name="Magnuson J."/>
            <person name="Mondo S."/>
            <person name="Nolan M."/>
            <person name="Ohm R."/>
            <person name="Pangilinan J."/>
            <person name="Park H.-J."/>
            <person name="Ramirez L."/>
            <person name="Alfaro M."/>
            <person name="Sun H."/>
            <person name="Tritt A."/>
            <person name="Yoshinaga Y."/>
            <person name="Zwiers L.-H."/>
            <person name="Turgeon B."/>
            <person name="Goodwin S."/>
            <person name="Spatafora J."/>
            <person name="Crous P."/>
            <person name="Grigoriev I."/>
        </authorList>
    </citation>
    <scope>NUCLEOTIDE SEQUENCE</scope>
    <source>
        <strain evidence="11">Tuck. ex Michener</strain>
    </source>
</reference>
<keyword evidence="12" id="KW-1185">Reference proteome</keyword>
<feature type="active site" description="Charge relay system" evidence="8">
    <location>
        <position position="309"/>
    </location>
</feature>
<comment type="subcellular location">
    <subcellularLocation>
        <location evidence="1">Secreted</location>
        <location evidence="1">Extracellular space</location>
    </subcellularLocation>
</comment>
<evidence type="ECO:0000256" key="8">
    <source>
        <dbReference type="PROSITE-ProRule" id="PRU01032"/>
    </source>
</evidence>
<dbReference type="SUPFAM" id="SSF52743">
    <property type="entry name" value="Subtilisin-like"/>
    <property type="match status" value="1"/>
</dbReference>
<evidence type="ECO:0000256" key="6">
    <source>
        <dbReference type="ARBA" id="ARBA00022837"/>
    </source>
</evidence>
<dbReference type="GO" id="GO:0005576">
    <property type="term" value="C:extracellular region"/>
    <property type="evidence" value="ECO:0007669"/>
    <property type="project" value="UniProtKB-SubCell"/>
</dbReference>
<keyword evidence="4 8" id="KW-0378">Hydrolase</keyword>
<feature type="binding site" evidence="8">
    <location>
        <position position="604"/>
    </location>
    <ligand>
        <name>Ca(2+)</name>
        <dbReference type="ChEBI" id="CHEBI:29108"/>
    </ligand>
</feature>
<organism evidence="11 12">
    <name type="scientific">Viridothelium virens</name>
    <name type="common">Speckled blister lichen</name>
    <name type="synonym">Trypethelium virens</name>
    <dbReference type="NCBI Taxonomy" id="1048519"/>
    <lineage>
        <taxon>Eukaryota</taxon>
        <taxon>Fungi</taxon>
        <taxon>Dikarya</taxon>
        <taxon>Ascomycota</taxon>
        <taxon>Pezizomycotina</taxon>
        <taxon>Dothideomycetes</taxon>
        <taxon>Dothideomycetes incertae sedis</taxon>
        <taxon>Trypetheliales</taxon>
        <taxon>Trypetheliaceae</taxon>
        <taxon>Viridothelium</taxon>
    </lineage>
</organism>
<dbReference type="Gene3D" id="3.40.50.200">
    <property type="entry name" value="Peptidase S8/S53 domain"/>
    <property type="match status" value="1"/>
</dbReference>
<feature type="active site" description="Charge relay system" evidence="8">
    <location>
        <position position="563"/>
    </location>
</feature>
<feature type="signal peptide" evidence="9">
    <location>
        <begin position="1"/>
        <end position="19"/>
    </location>
</feature>
<dbReference type="EMBL" id="ML991796">
    <property type="protein sequence ID" value="KAF2234810.1"/>
    <property type="molecule type" value="Genomic_DNA"/>
</dbReference>
<keyword evidence="6 8" id="KW-0106">Calcium</keyword>
<dbReference type="GO" id="GO:0006508">
    <property type="term" value="P:proteolysis"/>
    <property type="evidence" value="ECO:0007669"/>
    <property type="project" value="UniProtKB-KW"/>
</dbReference>
<dbReference type="GO" id="GO:0046872">
    <property type="term" value="F:metal ion binding"/>
    <property type="evidence" value="ECO:0007669"/>
    <property type="project" value="UniProtKB-UniRule"/>
</dbReference>
<name>A0A6A6HBD5_VIRVR</name>
<keyword evidence="5 8" id="KW-0720">Serine protease</keyword>
<dbReference type="Proteomes" id="UP000800092">
    <property type="component" value="Unassembled WGS sequence"/>
</dbReference>
<dbReference type="Pfam" id="PF09286">
    <property type="entry name" value="Pro-kuma_activ"/>
    <property type="match status" value="1"/>
</dbReference>
<evidence type="ECO:0000256" key="9">
    <source>
        <dbReference type="SAM" id="SignalP"/>
    </source>
</evidence>
<comment type="cofactor">
    <cofactor evidence="8">
        <name>Ca(2+)</name>
        <dbReference type="ChEBI" id="CHEBI:29108"/>
    </cofactor>
    <text evidence="8">Binds 1 Ca(2+) ion per subunit.</text>
</comment>
<dbReference type="GO" id="GO:0004252">
    <property type="term" value="F:serine-type endopeptidase activity"/>
    <property type="evidence" value="ECO:0007669"/>
    <property type="project" value="UniProtKB-UniRule"/>
</dbReference>
<evidence type="ECO:0000259" key="10">
    <source>
        <dbReference type="PROSITE" id="PS51695"/>
    </source>
</evidence>
<evidence type="ECO:0000256" key="2">
    <source>
        <dbReference type="ARBA" id="ARBA00022670"/>
    </source>
</evidence>
<dbReference type="CDD" id="cd11377">
    <property type="entry name" value="Pro-peptidase_S53"/>
    <property type="match status" value="1"/>
</dbReference>
<evidence type="ECO:0000256" key="5">
    <source>
        <dbReference type="ARBA" id="ARBA00022825"/>
    </source>
</evidence>
<dbReference type="InterPro" id="IPR030400">
    <property type="entry name" value="Sedolisin_dom"/>
</dbReference>
<dbReference type="PROSITE" id="PS51695">
    <property type="entry name" value="SEDOLISIN"/>
    <property type="match status" value="1"/>
</dbReference>
<proteinExistence type="predicted"/>
<keyword evidence="3 8" id="KW-0479">Metal-binding</keyword>
<evidence type="ECO:0000313" key="11">
    <source>
        <dbReference type="EMBL" id="KAF2234810.1"/>
    </source>
</evidence>